<dbReference type="InterPro" id="IPR051533">
    <property type="entry name" value="WaaL-like"/>
</dbReference>
<feature type="transmembrane region" description="Helical" evidence="5">
    <location>
        <begin position="353"/>
        <end position="377"/>
    </location>
</feature>
<feature type="transmembrane region" description="Helical" evidence="5">
    <location>
        <begin position="231"/>
        <end position="248"/>
    </location>
</feature>
<feature type="domain" description="O-antigen ligase-related" evidence="6">
    <location>
        <begin position="199"/>
        <end position="334"/>
    </location>
</feature>
<dbReference type="Proteomes" id="UP000034320">
    <property type="component" value="Unassembled WGS sequence"/>
</dbReference>
<feature type="transmembrane region" description="Helical" evidence="5">
    <location>
        <begin position="123"/>
        <end position="144"/>
    </location>
</feature>
<gene>
    <name evidence="7" type="ORF">UV09_C0013G0013</name>
</gene>
<dbReference type="GO" id="GO:0016020">
    <property type="term" value="C:membrane"/>
    <property type="evidence" value="ECO:0007669"/>
    <property type="project" value="UniProtKB-SubCell"/>
</dbReference>
<dbReference type="PANTHER" id="PTHR37422">
    <property type="entry name" value="TEICHURONIC ACID BIOSYNTHESIS PROTEIN TUAE"/>
    <property type="match status" value="1"/>
</dbReference>
<evidence type="ECO:0000256" key="1">
    <source>
        <dbReference type="ARBA" id="ARBA00004141"/>
    </source>
</evidence>
<reference evidence="7 8" key="1">
    <citation type="journal article" date="2015" name="Nature">
        <title>rRNA introns, odd ribosomes, and small enigmatic genomes across a large radiation of phyla.</title>
        <authorList>
            <person name="Brown C.T."/>
            <person name="Hug L.A."/>
            <person name="Thomas B.C."/>
            <person name="Sharon I."/>
            <person name="Castelle C.J."/>
            <person name="Singh A."/>
            <person name="Wilkins M.J."/>
            <person name="Williams K.H."/>
            <person name="Banfield J.F."/>
        </authorList>
    </citation>
    <scope>NUCLEOTIDE SEQUENCE [LARGE SCALE GENOMIC DNA]</scope>
</reference>
<feature type="transmembrane region" description="Helical" evidence="5">
    <location>
        <begin position="196"/>
        <end position="225"/>
    </location>
</feature>
<organism evidence="7 8">
    <name type="scientific">Candidatus Gottesmanbacteria bacterium GW2011_GWA2_42_18</name>
    <dbReference type="NCBI Taxonomy" id="1618442"/>
    <lineage>
        <taxon>Bacteria</taxon>
        <taxon>Candidatus Gottesmaniibacteriota</taxon>
    </lineage>
</organism>
<comment type="subcellular location">
    <subcellularLocation>
        <location evidence="1">Membrane</location>
        <topology evidence="1">Multi-pass membrane protein</topology>
    </subcellularLocation>
</comment>
<evidence type="ECO:0000256" key="4">
    <source>
        <dbReference type="ARBA" id="ARBA00023136"/>
    </source>
</evidence>
<evidence type="ECO:0000256" key="5">
    <source>
        <dbReference type="SAM" id="Phobius"/>
    </source>
</evidence>
<dbReference type="AlphaFoldDB" id="A0A0G0ZDI3"/>
<evidence type="ECO:0000259" key="6">
    <source>
        <dbReference type="Pfam" id="PF04932"/>
    </source>
</evidence>
<sequence length="390" mass="45018">MKKIHKIILVLLLASVSAGPLFQIDFFPQPLKLYPPDIVVLLLNLLLLFSWKNLISLYRERPEFKAFGLFILVALASWWFSPIRLSQTDKIISLLYLARFVAYFQIYPLILIVLDKEYLERKFAVKSVSLFGIFLVIAGWLQYFLYPDLRNLYYLGWDPHYRRIFSTLLDPNYFGLILVVLFLFRLSNPSKIQEIIYKIALLFSLAFTYSRSSYVSLVSGALYWAFRSGRFFKYFLVGIVLLSGLFLLPRPGGAGVELERLFSIRERLSNWQSAVTIIKSKPFLGVGFNTLRFNFRNSQYLREDWLTSHSAAGFDNSFLFVAASSGILGLIAYLGFLTALFLRLDATGKSLMIATAVHSLFLNSLFFTYFLVWFYLLSGLQQKFKESTQA</sequence>
<evidence type="ECO:0000256" key="2">
    <source>
        <dbReference type="ARBA" id="ARBA00022692"/>
    </source>
</evidence>
<evidence type="ECO:0000313" key="7">
    <source>
        <dbReference type="EMBL" id="KKS46780.1"/>
    </source>
</evidence>
<dbReference type="EMBL" id="LCDD01000013">
    <property type="protein sequence ID" value="KKS46780.1"/>
    <property type="molecule type" value="Genomic_DNA"/>
</dbReference>
<feature type="transmembrane region" description="Helical" evidence="5">
    <location>
        <begin position="33"/>
        <end position="51"/>
    </location>
</feature>
<evidence type="ECO:0000256" key="3">
    <source>
        <dbReference type="ARBA" id="ARBA00022989"/>
    </source>
</evidence>
<dbReference type="PATRIC" id="fig|1618442.3.peg.616"/>
<comment type="caution">
    <text evidence="7">The sequence shown here is derived from an EMBL/GenBank/DDBJ whole genome shotgun (WGS) entry which is preliminary data.</text>
</comment>
<evidence type="ECO:0000313" key="8">
    <source>
        <dbReference type="Proteomes" id="UP000034320"/>
    </source>
</evidence>
<accession>A0A0G0ZDI3</accession>
<feature type="transmembrane region" description="Helical" evidence="5">
    <location>
        <begin position="164"/>
        <end position="184"/>
    </location>
</feature>
<keyword evidence="2 5" id="KW-0812">Transmembrane</keyword>
<dbReference type="InterPro" id="IPR007016">
    <property type="entry name" value="O-antigen_ligase-rel_domated"/>
</dbReference>
<protein>
    <recommendedName>
        <fullName evidence="6">O-antigen ligase-related domain-containing protein</fullName>
    </recommendedName>
</protein>
<keyword evidence="4 5" id="KW-0472">Membrane</keyword>
<dbReference type="Pfam" id="PF04932">
    <property type="entry name" value="Wzy_C"/>
    <property type="match status" value="1"/>
</dbReference>
<feature type="transmembrane region" description="Helical" evidence="5">
    <location>
        <begin position="93"/>
        <end position="114"/>
    </location>
</feature>
<name>A0A0G0ZDI3_9BACT</name>
<keyword evidence="3 5" id="KW-1133">Transmembrane helix</keyword>
<feature type="transmembrane region" description="Helical" evidence="5">
    <location>
        <begin position="318"/>
        <end position="341"/>
    </location>
</feature>
<dbReference type="PANTHER" id="PTHR37422:SF13">
    <property type="entry name" value="LIPOPOLYSACCHARIDE BIOSYNTHESIS PROTEIN PA4999-RELATED"/>
    <property type="match status" value="1"/>
</dbReference>
<feature type="transmembrane region" description="Helical" evidence="5">
    <location>
        <begin position="63"/>
        <end position="81"/>
    </location>
</feature>
<proteinExistence type="predicted"/>